<sequence>MKEFDFRTIRLDEIEQAVEIEQICFPPNEACTKEAMTRRINKDKDDFFVAVDKETGLIAGFINGLATKEISFRDEFFTQEELYDEKGDNIMILGLDVLPEYRMQGLARNLVSKYGELQLKRGRKYLTLTCLDSRVPMYKKFGFEDLGQANSTWGGEAWHEMRKNL</sequence>
<evidence type="ECO:0000256" key="2">
    <source>
        <dbReference type="ARBA" id="ARBA00023315"/>
    </source>
</evidence>
<dbReference type="Pfam" id="PF13673">
    <property type="entry name" value="Acetyltransf_10"/>
    <property type="match status" value="1"/>
</dbReference>
<accession>A0A1G9X0A0</accession>
<proteinExistence type="predicted"/>
<dbReference type="PROSITE" id="PS51186">
    <property type="entry name" value="GNAT"/>
    <property type="match status" value="1"/>
</dbReference>
<dbReference type="InterPro" id="IPR000182">
    <property type="entry name" value="GNAT_dom"/>
</dbReference>
<dbReference type="PANTHER" id="PTHR10908">
    <property type="entry name" value="SEROTONIN N-ACETYLTRANSFERASE"/>
    <property type="match status" value="1"/>
</dbReference>
<keyword evidence="2" id="KW-0012">Acyltransferase</keyword>
<keyword evidence="5" id="KW-1185">Reference proteome</keyword>
<dbReference type="AlphaFoldDB" id="A0A1G9X0A0"/>
<keyword evidence="1 4" id="KW-0808">Transferase</keyword>
<evidence type="ECO:0000256" key="1">
    <source>
        <dbReference type="ARBA" id="ARBA00022679"/>
    </source>
</evidence>
<name>A0A1G9X0A0_9FIRM</name>
<dbReference type="InterPro" id="IPR051635">
    <property type="entry name" value="SNAT-like"/>
</dbReference>
<organism evidence="4 5">
    <name type="scientific">Lachnospira pectinoschiza</name>
    <dbReference type="NCBI Taxonomy" id="28052"/>
    <lineage>
        <taxon>Bacteria</taxon>
        <taxon>Bacillati</taxon>
        <taxon>Bacillota</taxon>
        <taxon>Clostridia</taxon>
        <taxon>Lachnospirales</taxon>
        <taxon>Lachnospiraceae</taxon>
        <taxon>Lachnospira</taxon>
    </lineage>
</organism>
<feature type="domain" description="N-acetyltransferase" evidence="3">
    <location>
        <begin position="4"/>
        <end position="165"/>
    </location>
</feature>
<dbReference type="PANTHER" id="PTHR10908:SF0">
    <property type="entry name" value="SEROTONIN N-ACETYLTRANSFERASE"/>
    <property type="match status" value="1"/>
</dbReference>
<protein>
    <submittedName>
        <fullName evidence="4">Acetyltransferase (GNAT) domain-containing protein</fullName>
    </submittedName>
</protein>
<dbReference type="SUPFAM" id="SSF55729">
    <property type="entry name" value="Acyl-CoA N-acyltransferases (Nat)"/>
    <property type="match status" value="1"/>
</dbReference>
<reference evidence="5" key="1">
    <citation type="submission" date="2016-10" db="EMBL/GenBank/DDBJ databases">
        <authorList>
            <person name="Varghese N."/>
            <person name="Submissions S."/>
        </authorList>
    </citation>
    <scope>NUCLEOTIDE SEQUENCE [LARGE SCALE GENOMIC DNA]</scope>
    <source>
        <strain evidence="5">M83</strain>
    </source>
</reference>
<dbReference type="RefSeq" id="WP_074521550.1">
    <property type="nucleotide sequence ID" value="NZ_FNHZ01000003.1"/>
</dbReference>
<dbReference type="EMBL" id="FNHZ01000003">
    <property type="protein sequence ID" value="SDM90127.1"/>
    <property type="molecule type" value="Genomic_DNA"/>
</dbReference>
<gene>
    <name evidence="4" type="ORF">SAMN05216544_1413</name>
</gene>
<dbReference type="GO" id="GO:0008080">
    <property type="term" value="F:N-acetyltransferase activity"/>
    <property type="evidence" value="ECO:0007669"/>
    <property type="project" value="UniProtKB-ARBA"/>
</dbReference>
<evidence type="ECO:0000259" key="3">
    <source>
        <dbReference type="PROSITE" id="PS51186"/>
    </source>
</evidence>
<dbReference type="Gene3D" id="3.40.630.30">
    <property type="match status" value="1"/>
</dbReference>
<dbReference type="OrthoDB" id="9800962at2"/>
<dbReference type="Proteomes" id="UP000187651">
    <property type="component" value="Unassembled WGS sequence"/>
</dbReference>
<evidence type="ECO:0000313" key="4">
    <source>
        <dbReference type="EMBL" id="SDM90127.1"/>
    </source>
</evidence>
<evidence type="ECO:0000313" key="5">
    <source>
        <dbReference type="Proteomes" id="UP000187651"/>
    </source>
</evidence>
<dbReference type="InterPro" id="IPR016181">
    <property type="entry name" value="Acyl_CoA_acyltransferase"/>
</dbReference>